<feature type="region of interest" description="Disordered" evidence="1">
    <location>
        <begin position="207"/>
        <end position="232"/>
    </location>
</feature>
<dbReference type="EMBL" id="WHVB01000006">
    <property type="protein sequence ID" value="KAF8481845.1"/>
    <property type="molecule type" value="Genomic_DNA"/>
</dbReference>
<dbReference type="PROSITE" id="PS50263">
    <property type="entry name" value="CN_HYDROLASE"/>
    <property type="match status" value="1"/>
</dbReference>
<accession>A0A9P5MYF4</accession>
<keyword evidence="2" id="KW-1133">Transmembrane helix</keyword>
<evidence type="ECO:0000259" key="3">
    <source>
        <dbReference type="PROSITE" id="PS50263"/>
    </source>
</evidence>
<dbReference type="InterPro" id="IPR036526">
    <property type="entry name" value="C-N_Hydrolase_sf"/>
</dbReference>
<evidence type="ECO:0000256" key="1">
    <source>
        <dbReference type="SAM" id="MobiDB-lite"/>
    </source>
</evidence>
<proteinExistence type="predicted"/>
<gene>
    <name evidence="4" type="ORF">DFH94DRAFT_628136</name>
</gene>
<feature type="domain" description="CN hydrolase" evidence="3">
    <location>
        <begin position="266"/>
        <end position="528"/>
    </location>
</feature>
<comment type="caution">
    <text evidence="4">The sequence shown here is derived from an EMBL/GenBank/DDBJ whole genome shotgun (WGS) entry which is preliminary data.</text>
</comment>
<feature type="transmembrane region" description="Helical" evidence="2">
    <location>
        <begin position="179"/>
        <end position="198"/>
    </location>
</feature>
<protein>
    <recommendedName>
        <fullName evidence="3">CN hydrolase domain-containing protein</fullName>
    </recommendedName>
</protein>
<reference evidence="4" key="2">
    <citation type="journal article" date="2020" name="Nat. Commun.">
        <title>Large-scale genome sequencing of mycorrhizal fungi provides insights into the early evolution of symbiotic traits.</title>
        <authorList>
            <person name="Miyauchi S."/>
            <person name="Kiss E."/>
            <person name="Kuo A."/>
            <person name="Drula E."/>
            <person name="Kohler A."/>
            <person name="Sanchez-Garcia M."/>
            <person name="Morin E."/>
            <person name="Andreopoulos B."/>
            <person name="Barry K.W."/>
            <person name="Bonito G."/>
            <person name="Buee M."/>
            <person name="Carver A."/>
            <person name="Chen C."/>
            <person name="Cichocki N."/>
            <person name="Clum A."/>
            <person name="Culley D."/>
            <person name="Crous P.W."/>
            <person name="Fauchery L."/>
            <person name="Girlanda M."/>
            <person name="Hayes R.D."/>
            <person name="Keri Z."/>
            <person name="LaButti K."/>
            <person name="Lipzen A."/>
            <person name="Lombard V."/>
            <person name="Magnuson J."/>
            <person name="Maillard F."/>
            <person name="Murat C."/>
            <person name="Nolan M."/>
            <person name="Ohm R.A."/>
            <person name="Pangilinan J."/>
            <person name="Pereira M.F."/>
            <person name="Perotto S."/>
            <person name="Peter M."/>
            <person name="Pfister S."/>
            <person name="Riley R."/>
            <person name="Sitrit Y."/>
            <person name="Stielow J.B."/>
            <person name="Szollosi G."/>
            <person name="Zifcakova L."/>
            <person name="Stursova M."/>
            <person name="Spatafora J.W."/>
            <person name="Tedersoo L."/>
            <person name="Vaario L.M."/>
            <person name="Yamada A."/>
            <person name="Yan M."/>
            <person name="Wang P."/>
            <person name="Xu J."/>
            <person name="Bruns T."/>
            <person name="Baldrian P."/>
            <person name="Vilgalys R."/>
            <person name="Dunand C."/>
            <person name="Henrissat B."/>
            <person name="Grigoriev I.V."/>
            <person name="Hibbett D."/>
            <person name="Nagy L.G."/>
            <person name="Martin F.M."/>
        </authorList>
    </citation>
    <scope>NUCLEOTIDE SEQUENCE</scope>
    <source>
        <strain evidence="4">Prilba</strain>
    </source>
</reference>
<evidence type="ECO:0000313" key="4">
    <source>
        <dbReference type="EMBL" id="KAF8481845.1"/>
    </source>
</evidence>
<keyword evidence="2" id="KW-0472">Membrane</keyword>
<feature type="transmembrane region" description="Helical" evidence="2">
    <location>
        <begin position="61"/>
        <end position="82"/>
    </location>
</feature>
<dbReference type="Proteomes" id="UP000759537">
    <property type="component" value="Unassembled WGS sequence"/>
</dbReference>
<organism evidence="4 5">
    <name type="scientific">Russula ochroleuca</name>
    <dbReference type="NCBI Taxonomy" id="152965"/>
    <lineage>
        <taxon>Eukaryota</taxon>
        <taxon>Fungi</taxon>
        <taxon>Dikarya</taxon>
        <taxon>Basidiomycota</taxon>
        <taxon>Agaricomycotina</taxon>
        <taxon>Agaricomycetes</taxon>
        <taxon>Russulales</taxon>
        <taxon>Russulaceae</taxon>
        <taxon>Russula</taxon>
    </lineage>
</organism>
<name>A0A9P5MYF4_9AGAM</name>
<feature type="transmembrane region" description="Helical" evidence="2">
    <location>
        <begin position="20"/>
        <end position="49"/>
    </location>
</feature>
<dbReference type="InterPro" id="IPR003010">
    <property type="entry name" value="C-N_Hydrolase"/>
</dbReference>
<evidence type="ECO:0000313" key="5">
    <source>
        <dbReference type="Proteomes" id="UP000759537"/>
    </source>
</evidence>
<keyword evidence="2" id="KW-0812">Transmembrane</keyword>
<sequence length="588" mass="64115">MAPTADLREVIFINHPNRVFPAIATVLAFLALSPTPSFVPLTVLVATVLVQTRVVVPRPHAPRVIFGTVAGVSLASTLSHLIPSIHALSSTASSLFSLWLISSLSSAVAFLAVIISDRLSLRLNNPATKLTLFPTFWATIWQFISHTSPVGHLVTWSPVTGIASYEWMRPYFGAWGINWLVGAWAIVIAEVVGAWFIGPGDESEPPGPLIPSLVSNGEPQPQPRRPTSSPGPLRTLLLTTALFALTIPSFLLTTPTLPWSSSSTPLPVGCILPHPPLPGDSSTALDRFIAESKHHNGARILLWPEGALRFETISQRQDAIDRVRNEIKGPLVGVTFIEPVPPGAEWEHSRDGKWRNGLVLVGPDGPVAEYYKRNLVPIAESYALTESKNDPEIYEYELHAPNKNKKWTPVPPYERTIPLTAAICLDFASPTIFTPLDSRPALILAPAQTWHHDVSRAMWEQARARAEEAGSFVLFCDGGAQGSSGVAGHGIREPIQFGSGSWTRTIGVEWPFNQRRTLYMWGGETLPVGIVWLLVGGGWAIEVLVLRGTGGIRGSAIHFSRLREVLGRARAYLRRPTPVSGEEQPLLI</sequence>
<dbReference type="Gene3D" id="3.60.110.10">
    <property type="entry name" value="Carbon-nitrogen hydrolase"/>
    <property type="match status" value="1"/>
</dbReference>
<keyword evidence="5" id="KW-1185">Reference proteome</keyword>
<feature type="transmembrane region" description="Helical" evidence="2">
    <location>
        <begin position="94"/>
        <end position="115"/>
    </location>
</feature>
<evidence type="ECO:0000256" key="2">
    <source>
        <dbReference type="SAM" id="Phobius"/>
    </source>
</evidence>
<reference evidence="4" key="1">
    <citation type="submission" date="2019-10" db="EMBL/GenBank/DDBJ databases">
        <authorList>
            <consortium name="DOE Joint Genome Institute"/>
            <person name="Kuo A."/>
            <person name="Miyauchi S."/>
            <person name="Kiss E."/>
            <person name="Drula E."/>
            <person name="Kohler A."/>
            <person name="Sanchez-Garcia M."/>
            <person name="Andreopoulos B."/>
            <person name="Barry K.W."/>
            <person name="Bonito G."/>
            <person name="Buee M."/>
            <person name="Carver A."/>
            <person name="Chen C."/>
            <person name="Cichocki N."/>
            <person name="Clum A."/>
            <person name="Culley D."/>
            <person name="Crous P.W."/>
            <person name="Fauchery L."/>
            <person name="Girlanda M."/>
            <person name="Hayes R."/>
            <person name="Keri Z."/>
            <person name="LaButti K."/>
            <person name="Lipzen A."/>
            <person name="Lombard V."/>
            <person name="Magnuson J."/>
            <person name="Maillard F."/>
            <person name="Morin E."/>
            <person name="Murat C."/>
            <person name="Nolan M."/>
            <person name="Ohm R."/>
            <person name="Pangilinan J."/>
            <person name="Pereira M."/>
            <person name="Perotto S."/>
            <person name="Peter M."/>
            <person name="Riley R."/>
            <person name="Sitrit Y."/>
            <person name="Stielow B."/>
            <person name="Szollosi G."/>
            <person name="Zifcakova L."/>
            <person name="Stursova M."/>
            <person name="Spatafora J.W."/>
            <person name="Tedersoo L."/>
            <person name="Vaario L.-M."/>
            <person name="Yamada A."/>
            <person name="Yan M."/>
            <person name="Wang P."/>
            <person name="Xu J."/>
            <person name="Bruns T."/>
            <person name="Baldrian P."/>
            <person name="Vilgalys R."/>
            <person name="Henrissat B."/>
            <person name="Grigoriev I.V."/>
            <person name="Hibbett D."/>
            <person name="Nagy L.G."/>
            <person name="Martin F.M."/>
        </authorList>
    </citation>
    <scope>NUCLEOTIDE SEQUENCE</scope>
    <source>
        <strain evidence="4">Prilba</strain>
    </source>
</reference>
<dbReference type="SUPFAM" id="SSF56317">
    <property type="entry name" value="Carbon-nitrogen hydrolase"/>
    <property type="match status" value="1"/>
</dbReference>
<dbReference type="AlphaFoldDB" id="A0A9P5MYF4"/>
<dbReference type="OrthoDB" id="2626014at2759"/>